<protein>
    <recommendedName>
        <fullName evidence="7">WD40 repeat-like protein</fullName>
    </recommendedName>
</protein>
<dbReference type="SUPFAM" id="SSF50978">
    <property type="entry name" value="WD40 repeat-like"/>
    <property type="match status" value="1"/>
</dbReference>
<dbReference type="PROSITE" id="PS50082">
    <property type="entry name" value="WD_REPEATS_2"/>
    <property type="match status" value="2"/>
</dbReference>
<reference evidence="5 6" key="1">
    <citation type="submission" date="2024-04" db="EMBL/GenBank/DDBJ databases">
        <title>Tritrichomonas musculus Genome.</title>
        <authorList>
            <person name="Alves-Ferreira E."/>
            <person name="Grigg M."/>
            <person name="Lorenzi H."/>
            <person name="Galac M."/>
        </authorList>
    </citation>
    <scope>NUCLEOTIDE SEQUENCE [LARGE SCALE GENOMIC DNA]</scope>
    <source>
        <strain evidence="5 6">EAF2021</strain>
    </source>
</reference>
<accession>A0ABR2KCF8</accession>
<feature type="repeat" description="WD" evidence="3">
    <location>
        <begin position="248"/>
        <end position="278"/>
    </location>
</feature>
<sequence>MKKEEIIDLLKEKGQKQHTNEWNCAVLLTNEIINKMYQIQNLQVNLGSMKEELNMVAEQEATPKIKEYLDEENRLHSKIIKMEQLLNQNMEIHHLLSSDISKIRKQVDLSKQQIFDLKNKESELKNEKHYLKKLEKHEDIESNQKILEKKKQKLQKLNKKQEKHDKQLKILENKKSTLENAPNQIVLEAVDLAVFEAPIPSRKGSFSENTISTDDINTTVHSTNDEDFDDDIISNFNLNRISLKKTLNEIHEKSITSIKFSHDKSYFATGGDDGVILVHKYSHDQIKQFTKLSNLDSEIVSLDFSPDDENFLAACSDLTIRVYRTKKWTPILENNHIKKKINHAEFFNSNSQYILCGKGNTIKIFDVNKTKPTSKFKSSSHPYYVTSSLGENLLLSGHSDSSVIIWDSRTGKQTNGYKFNKGKVIQVIASPTYNAIASLSINKVICLTDTRNLNLIKKIDVSCTNINSTKNRMSLKDKSIVIGGQNGVVYSWSLLSHQLVSQKKISDSPISTVEIKHESNKMAVGDAKGNIYFYC</sequence>
<evidence type="ECO:0000256" key="1">
    <source>
        <dbReference type="ARBA" id="ARBA00022574"/>
    </source>
</evidence>
<keyword evidence="6" id="KW-1185">Reference proteome</keyword>
<dbReference type="InterPro" id="IPR001680">
    <property type="entry name" value="WD40_rpt"/>
</dbReference>
<keyword evidence="2" id="KW-0677">Repeat</keyword>
<dbReference type="Gene3D" id="2.130.10.10">
    <property type="entry name" value="YVTN repeat-like/Quinoprotein amine dehydrogenase"/>
    <property type="match status" value="2"/>
</dbReference>
<feature type="coiled-coil region" evidence="4">
    <location>
        <begin position="107"/>
        <end position="181"/>
    </location>
</feature>
<dbReference type="PANTHER" id="PTHR19848">
    <property type="entry name" value="WD40 REPEAT PROTEIN"/>
    <property type="match status" value="1"/>
</dbReference>
<dbReference type="EMBL" id="JAPFFF010000006">
    <property type="protein sequence ID" value="KAK8888528.1"/>
    <property type="molecule type" value="Genomic_DNA"/>
</dbReference>
<evidence type="ECO:0000256" key="4">
    <source>
        <dbReference type="SAM" id="Coils"/>
    </source>
</evidence>
<dbReference type="PANTHER" id="PTHR19848:SF8">
    <property type="entry name" value="F-BOX AND WD REPEAT DOMAIN CONTAINING 7"/>
    <property type="match status" value="1"/>
</dbReference>
<gene>
    <name evidence="5" type="ORF">M9Y10_039608</name>
</gene>
<evidence type="ECO:0008006" key="7">
    <source>
        <dbReference type="Google" id="ProtNLM"/>
    </source>
</evidence>
<dbReference type="Proteomes" id="UP001470230">
    <property type="component" value="Unassembled WGS sequence"/>
</dbReference>
<evidence type="ECO:0000313" key="6">
    <source>
        <dbReference type="Proteomes" id="UP001470230"/>
    </source>
</evidence>
<evidence type="ECO:0000313" key="5">
    <source>
        <dbReference type="EMBL" id="KAK8888528.1"/>
    </source>
</evidence>
<proteinExistence type="predicted"/>
<dbReference type="InterPro" id="IPR036322">
    <property type="entry name" value="WD40_repeat_dom_sf"/>
</dbReference>
<organism evidence="5 6">
    <name type="scientific">Tritrichomonas musculus</name>
    <dbReference type="NCBI Taxonomy" id="1915356"/>
    <lineage>
        <taxon>Eukaryota</taxon>
        <taxon>Metamonada</taxon>
        <taxon>Parabasalia</taxon>
        <taxon>Tritrichomonadida</taxon>
        <taxon>Tritrichomonadidae</taxon>
        <taxon>Tritrichomonas</taxon>
    </lineage>
</organism>
<dbReference type="Pfam" id="PF00400">
    <property type="entry name" value="WD40"/>
    <property type="match status" value="2"/>
</dbReference>
<name>A0ABR2KCF8_9EUKA</name>
<comment type="caution">
    <text evidence="5">The sequence shown here is derived from an EMBL/GenBank/DDBJ whole genome shotgun (WGS) entry which is preliminary data.</text>
</comment>
<keyword evidence="1 3" id="KW-0853">WD repeat</keyword>
<feature type="repeat" description="WD" evidence="3">
    <location>
        <begin position="392"/>
        <end position="416"/>
    </location>
</feature>
<keyword evidence="4" id="KW-0175">Coiled coil</keyword>
<evidence type="ECO:0000256" key="3">
    <source>
        <dbReference type="PROSITE-ProRule" id="PRU00221"/>
    </source>
</evidence>
<dbReference type="SMART" id="SM00320">
    <property type="entry name" value="WD40"/>
    <property type="match status" value="6"/>
</dbReference>
<evidence type="ECO:0000256" key="2">
    <source>
        <dbReference type="ARBA" id="ARBA00022737"/>
    </source>
</evidence>
<dbReference type="InterPro" id="IPR015943">
    <property type="entry name" value="WD40/YVTN_repeat-like_dom_sf"/>
</dbReference>